<protein>
    <submittedName>
        <fullName evidence="1">Uncharacterized protein</fullName>
    </submittedName>
</protein>
<gene>
    <name evidence="1" type="ORF">D7V32_05545</name>
</gene>
<dbReference type="EMBL" id="RAXV01000008">
    <property type="protein sequence ID" value="RKG32654.1"/>
    <property type="molecule type" value="Genomic_DNA"/>
</dbReference>
<comment type="caution">
    <text evidence="1">The sequence shown here is derived from an EMBL/GenBank/DDBJ whole genome shotgun (WGS) entry which is preliminary data.</text>
</comment>
<sequence>MAKRYLSFSVLNGLAFRLRWIAKIKNRSLMNLQKLVKIPLIVIPSIIFLNGCEAYMWRQNVVQLHEVEKRSGRLQLNTDSNLKGTDADLNGVRDDIDLYIAQNFKQIQQQRAVAQYAMQLQKSLLVDKQNLAQVKHISFEKSRAIGCIYERFQVDELPKAMTVVKDISAITMNTKIRFKAHLAFSQALDGTVMTLANNNFCSK</sequence>
<dbReference type="OrthoDB" id="6370527at2"/>
<dbReference type="Proteomes" id="UP000282388">
    <property type="component" value="Unassembled WGS sequence"/>
</dbReference>
<organism evidence="1 2">
    <name type="scientific">Acinetobacter tianfuensis</name>
    <dbReference type="NCBI Taxonomy" id="2419603"/>
    <lineage>
        <taxon>Bacteria</taxon>
        <taxon>Pseudomonadati</taxon>
        <taxon>Pseudomonadota</taxon>
        <taxon>Gammaproteobacteria</taxon>
        <taxon>Moraxellales</taxon>
        <taxon>Moraxellaceae</taxon>
        <taxon>Acinetobacter</taxon>
    </lineage>
</organism>
<dbReference type="RefSeq" id="WP_120401914.1">
    <property type="nucleotide sequence ID" value="NZ_RAXV01000008.1"/>
</dbReference>
<name>A0A3A8ERR3_9GAMM</name>
<accession>A0A3A8ERR3</accession>
<evidence type="ECO:0000313" key="2">
    <source>
        <dbReference type="Proteomes" id="UP000282388"/>
    </source>
</evidence>
<proteinExistence type="predicted"/>
<keyword evidence="2" id="KW-1185">Reference proteome</keyword>
<reference evidence="1 2" key="1">
    <citation type="submission" date="2018-09" db="EMBL/GenBank/DDBJ databases">
        <title>The draft genome of Acinetobacter spp. strains.</title>
        <authorList>
            <person name="Qin J."/>
            <person name="Feng Y."/>
            <person name="Zong Z."/>
        </authorList>
    </citation>
    <scope>NUCLEOTIDE SEQUENCE [LARGE SCALE GENOMIC DNA]</scope>
    <source>
        <strain evidence="1 2">WCHAc060012</strain>
    </source>
</reference>
<dbReference type="AlphaFoldDB" id="A0A3A8ERR3"/>
<evidence type="ECO:0000313" key="1">
    <source>
        <dbReference type="EMBL" id="RKG32654.1"/>
    </source>
</evidence>